<comment type="caution">
    <text evidence="2">The sequence shown here is derived from an EMBL/GenBank/DDBJ whole genome shotgun (WGS) entry which is preliminary data.</text>
</comment>
<evidence type="ECO:0000313" key="2">
    <source>
        <dbReference type="EMBL" id="GFT78688.1"/>
    </source>
</evidence>
<dbReference type="AlphaFoldDB" id="A0A8X6PMB8"/>
<keyword evidence="3" id="KW-1185">Reference proteome</keyword>
<keyword evidence="1" id="KW-1133">Transmembrane helix</keyword>
<dbReference type="OrthoDB" id="6435278at2759"/>
<organism evidence="2 3">
    <name type="scientific">Nephila pilipes</name>
    <name type="common">Giant wood spider</name>
    <name type="synonym">Nephila maculata</name>
    <dbReference type="NCBI Taxonomy" id="299642"/>
    <lineage>
        <taxon>Eukaryota</taxon>
        <taxon>Metazoa</taxon>
        <taxon>Ecdysozoa</taxon>
        <taxon>Arthropoda</taxon>
        <taxon>Chelicerata</taxon>
        <taxon>Arachnida</taxon>
        <taxon>Araneae</taxon>
        <taxon>Araneomorphae</taxon>
        <taxon>Entelegynae</taxon>
        <taxon>Araneoidea</taxon>
        <taxon>Nephilidae</taxon>
        <taxon>Nephila</taxon>
    </lineage>
</organism>
<evidence type="ECO:0000256" key="1">
    <source>
        <dbReference type="SAM" id="Phobius"/>
    </source>
</evidence>
<name>A0A8X6PMB8_NEPPI</name>
<accession>A0A8X6PMB8</accession>
<evidence type="ECO:0008006" key="4">
    <source>
        <dbReference type="Google" id="ProtNLM"/>
    </source>
</evidence>
<dbReference type="Proteomes" id="UP000887013">
    <property type="component" value="Unassembled WGS sequence"/>
</dbReference>
<keyword evidence="1" id="KW-0812">Transmembrane</keyword>
<dbReference type="Pfam" id="PF15188">
    <property type="entry name" value="CCDC-167"/>
    <property type="match status" value="1"/>
</dbReference>
<evidence type="ECO:0000313" key="3">
    <source>
        <dbReference type="Proteomes" id="UP000887013"/>
    </source>
</evidence>
<proteinExistence type="predicted"/>
<dbReference type="InterPro" id="IPR028194">
    <property type="entry name" value="CC167"/>
</dbReference>
<protein>
    <recommendedName>
        <fullName evidence="4">Coiled-coil domain-containing protein 167</fullName>
    </recommendedName>
</protein>
<feature type="transmembrane region" description="Helical" evidence="1">
    <location>
        <begin position="68"/>
        <end position="86"/>
    </location>
</feature>
<keyword evidence="1" id="KW-0472">Membrane</keyword>
<dbReference type="EMBL" id="BMAW01071602">
    <property type="protein sequence ID" value="GFT78688.1"/>
    <property type="molecule type" value="Genomic_DNA"/>
</dbReference>
<sequence>MSLMKEIEKKEALLRMQMHKLDLLQAKIDRIAVSEDRCAFEKQINNIKDSLAETDKELKILHQKNRKMFLFALAVFIIIILIIIFFKS</sequence>
<reference evidence="2" key="1">
    <citation type="submission" date="2020-08" db="EMBL/GenBank/DDBJ databases">
        <title>Multicomponent nature underlies the extraordinary mechanical properties of spider dragline silk.</title>
        <authorList>
            <person name="Kono N."/>
            <person name="Nakamura H."/>
            <person name="Mori M."/>
            <person name="Yoshida Y."/>
            <person name="Ohtoshi R."/>
            <person name="Malay A.D."/>
            <person name="Moran D.A.P."/>
            <person name="Tomita M."/>
            <person name="Numata K."/>
            <person name="Arakawa K."/>
        </authorList>
    </citation>
    <scope>NUCLEOTIDE SEQUENCE</scope>
</reference>
<gene>
    <name evidence="2" type="ORF">NPIL_522991</name>
</gene>